<reference evidence="3" key="1">
    <citation type="journal article" date="2020" name="BMC Genomics">
        <title>Correction to: Identification and distribution of gene clusters required for synthesis of sphingolipid metabolism inhibitors in diverse species of the filamentous fungus Fusarium.</title>
        <authorList>
            <person name="Kim H.S."/>
            <person name="Lohmar J.M."/>
            <person name="Busman M."/>
            <person name="Brown D.W."/>
            <person name="Naumann T.A."/>
            <person name="Divon H.H."/>
            <person name="Lysoe E."/>
            <person name="Uhlig S."/>
            <person name="Proctor R.H."/>
        </authorList>
    </citation>
    <scope>NUCLEOTIDE SEQUENCE</scope>
    <source>
        <strain evidence="3">NRRL 20472</strain>
    </source>
</reference>
<organism evidence="3 4">
    <name type="scientific">Fusarium sarcochroum</name>
    <dbReference type="NCBI Taxonomy" id="1208366"/>
    <lineage>
        <taxon>Eukaryota</taxon>
        <taxon>Fungi</taxon>
        <taxon>Dikarya</taxon>
        <taxon>Ascomycota</taxon>
        <taxon>Pezizomycotina</taxon>
        <taxon>Sordariomycetes</taxon>
        <taxon>Hypocreomycetidae</taxon>
        <taxon>Hypocreales</taxon>
        <taxon>Nectriaceae</taxon>
        <taxon>Fusarium</taxon>
        <taxon>Fusarium lateritium species complex</taxon>
    </lineage>
</organism>
<dbReference type="OrthoDB" id="8954335at2759"/>
<evidence type="ECO:0000256" key="1">
    <source>
        <dbReference type="SAM" id="MobiDB-lite"/>
    </source>
</evidence>
<gene>
    <name evidence="3" type="ORF">FSARC_10270</name>
</gene>
<dbReference type="SUPFAM" id="SSF52540">
    <property type="entry name" value="P-loop containing nucleoside triphosphate hydrolases"/>
    <property type="match status" value="1"/>
</dbReference>
<dbReference type="AlphaFoldDB" id="A0A8H4TNE5"/>
<proteinExistence type="predicted"/>
<evidence type="ECO:0000313" key="3">
    <source>
        <dbReference type="EMBL" id="KAF4961106.1"/>
    </source>
</evidence>
<name>A0A8H4TNE5_9HYPO</name>
<keyword evidence="4" id="KW-1185">Reference proteome</keyword>
<comment type="caution">
    <text evidence="3">The sequence shown here is derived from an EMBL/GenBank/DDBJ whole genome shotgun (WGS) entry which is preliminary data.</text>
</comment>
<feature type="region of interest" description="Disordered" evidence="1">
    <location>
        <begin position="329"/>
        <end position="385"/>
    </location>
</feature>
<dbReference type="GO" id="GO:0005525">
    <property type="term" value="F:GTP binding"/>
    <property type="evidence" value="ECO:0007669"/>
    <property type="project" value="InterPro"/>
</dbReference>
<reference evidence="3" key="2">
    <citation type="submission" date="2020-05" db="EMBL/GenBank/DDBJ databases">
        <authorList>
            <person name="Kim H.-S."/>
            <person name="Proctor R.H."/>
            <person name="Brown D.W."/>
        </authorList>
    </citation>
    <scope>NUCLEOTIDE SEQUENCE</scope>
    <source>
        <strain evidence="3">NRRL 20472</strain>
    </source>
</reference>
<evidence type="ECO:0000259" key="2">
    <source>
        <dbReference type="Pfam" id="PF01926"/>
    </source>
</evidence>
<sequence length="385" mass="43733">MDGRTLRADALVDQADSFRAFLGLVQPLPTDKFFLVIGMTGSGKSTFVSRCTGQDAAVSHGLYSCTKSMDVFQYTKNGQRIYLVDTPGFNDTTRSDIDTLEILAAYLGASYANGSICGLTSYHNLAIVTTMWPETPDSVEKTSLENREVELMTTQGFFGDLMAQGASLFRHYGEGHRNAASQTASAQHIVRCLIRQLDSRIPSVLQLQREIVDEKKTLRQTAAGIAAAQHLHKARQEHQHRLKDLKTELKKSFAESDKEYALQLKELRTEMEDKLEKTKTDSQVLTKTMLNLHEAETESLRQRIVQLSQKFEAEVKAKEEKLQEMQKSYDSFKQQVTHSSQQPQQKLASRQAFKHDQTVRSAIKASHEAREEQRKFNNVWWDRRP</sequence>
<feature type="compositionally biased region" description="Low complexity" evidence="1">
    <location>
        <begin position="334"/>
        <end position="345"/>
    </location>
</feature>
<dbReference type="InterPro" id="IPR006073">
    <property type="entry name" value="GTP-bd"/>
</dbReference>
<dbReference type="Gene3D" id="3.40.50.300">
    <property type="entry name" value="P-loop containing nucleotide triphosphate hydrolases"/>
    <property type="match status" value="1"/>
</dbReference>
<evidence type="ECO:0000313" key="4">
    <source>
        <dbReference type="Proteomes" id="UP000622797"/>
    </source>
</evidence>
<dbReference type="EMBL" id="JABEXW010000618">
    <property type="protein sequence ID" value="KAF4961106.1"/>
    <property type="molecule type" value="Genomic_DNA"/>
</dbReference>
<dbReference type="Proteomes" id="UP000622797">
    <property type="component" value="Unassembled WGS sequence"/>
</dbReference>
<feature type="non-terminal residue" evidence="3">
    <location>
        <position position="1"/>
    </location>
</feature>
<protein>
    <recommendedName>
        <fullName evidence="2">G domain-containing protein</fullName>
    </recommendedName>
</protein>
<feature type="domain" description="G" evidence="2">
    <location>
        <begin position="35"/>
        <end position="90"/>
    </location>
</feature>
<accession>A0A8H4TNE5</accession>
<dbReference type="Pfam" id="PF01926">
    <property type="entry name" value="MMR_HSR1"/>
    <property type="match status" value="1"/>
</dbReference>
<feature type="compositionally biased region" description="Basic and acidic residues" evidence="1">
    <location>
        <begin position="365"/>
        <end position="385"/>
    </location>
</feature>
<dbReference type="InterPro" id="IPR027417">
    <property type="entry name" value="P-loop_NTPase"/>
</dbReference>
<dbReference type="CDD" id="cd00882">
    <property type="entry name" value="Ras_like_GTPase"/>
    <property type="match status" value="1"/>
</dbReference>